<feature type="transmembrane region" description="Helical" evidence="2">
    <location>
        <begin position="912"/>
        <end position="932"/>
    </location>
</feature>
<proteinExistence type="predicted"/>
<reference evidence="3 4" key="1">
    <citation type="journal article" date="2019" name="Int. J. Syst. Evol. Microbiol.">
        <title>The Global Catalogue of Microorganisms (GCM) 10K type strain sequencing project: providing services to taxonomists for standard genome sequencing and annotation.</title>
        <authorList>
            <consortium name="The Broad Institute Genomics Platform"/>
            <consortium name="The Broad Institute Genome Sequencing Center for Infectious Disease"/>
            <person name="Wu L."/>
            <person name="Ma J."/>
        </authorList>
    </citation>
    <scope>NUCLEOTIDE SEQUENCE [LARGE SCALE GENOMIC DNA]</scope>
    <source>
        <strain evidence="3 4">JCM 19585</strain>
    </source>
</reference>
<feature type="region of interest" description="Disordered" evidence="1">
    <location>
        <begin position="239"/>
        <end position="272"/>
    </location>
</feature>
<protein>
    <submittedName>
        <fullName evidence="3">Uncharacterized protein</fullName>
    </submittedName>
</protein>
<keyword evidence="2" id="KW-0472">Membrane</keyword>
<feature type="region of interest" description="Disordered" evidence="1">
    <location>
        <begin position="211"/>
        <end position="230"/>
    </location>
</feature>
<keyword evidence="2" id="KW-0812">Transmembrane</keyword>
<dbReference type="EMBL" id="BMPF01000001">
    <property type="protein sequence ID" value="GGL26103.1"/>
    <property type="molecule type" value="Genomic_DNA"/>
</dbReference>
<feature type="transmembrane region" description="Helical" evidence="2">
    <location>
        <begin position="806"/>
        <end position="825"/>
    </location>
</feature>
<feature type="region of interest" description="Disordered" evidence="1">
    <location>
        <begin position="774"/>
        <end position="795"/>
    </location>
</feature>
<keyword evidence="4" id="KW-1185">Reference proteome</keyword>
<sequence>MLMKRISALALVVLVVGSLVVPFVGGAVAAGGAPSGMTGVPDGNIDADVPAGESLPVDASDLQGQVYASEYAQSLDVTLTTAENADDVVGSDSVRVSGDGMALVLSDSQHHAGREVGIEATVLRQSLGYLPEAVYGVHDDGSKWQRSATYRDGWLVFTVPEFSSNVVSFTGEVSINATPATDGTSASWSLSSTDAVSAPVVNVTGVQNTETDVKSVSSASDGSTTNLSVAGTSVSPATVNVTDVTPTSSVDYADSSERSTSSQTTFTVPIDSDSRPISGVNVEWTLSGSVGWDADAAVYVAGGDVGSSVFSDGELVQEYSRQDAPWDTVYKEESIDPSISGVNTLTIGLEVRSSSSDFDAMTVTDHDSDGEAISVSVEEDLSLAVSDSETGDSATVTSPGTYSLDISTSTTDLSWSGSGSVDGSISYEERTQTANASVELNGNATTVHSGTLADGETVSATLAKSDLREGTNRLNVTMGDGSLSADAPEMQADVTLTHDATDRISTTYDGEKWSERYNISHTFAGDRGSASATIPFANEVVGIRSIEASVNGSEWSPVSTSDYALSADGNDLTVDLDGVVGGDITAGTSVSVRTTGTRVHVSGGSIKVTEPTTRGERLDSEVAVLTRGSGDFAISTGTPSPDTPPRIHYTYDESWDADERAVVTSGGSQSLVMPSVGASDTFRVSTIPVVAEPETAAGDVAVRVDEPAQTTPQFEVSGSAHEGDTIRYTFLDAQDDTTYSLYSQTRDVVLDSGTANSPLTLSGADDAGVLEFVTGSDGASQPSDSGETGLMGPVPSSTTTGVWDALSTPLVILTGVVALIVLWLVQRRFSDSDPARSRSSGPLSLVASTATSSARWGRRHPGAVGVLAAVVGVGLIATGVISVPSGTVPALFTVGAPLASYVALGRLGDRSMLVWGAIAGISVVIGLVWMGVDLFGELLNQQVSIVLAVGGLALAYKLVQAYQSPNKVQRFVFRGGDDK</sequence>
<feature type="compositionally biased region" description="Polar residues" evidence="1">
    <location>
        <begin position="258"/>
        <end position="267"/>
    </location>
</feature>
<gene>
    <name evidence="3" type="ORF">GCM10009037_07160</name>
</gene>
<evidence type="ECO:0000256" key="2">
    <source>
        <dbReference type="SAM" id="Phobius"/>
    </source>
</evidence>
<comment type="caution">
    <text evidence="3">The sequence shown here is derived from an EMBL/GenBank/DDBJ whole genome shotgun (WGS) entry which is preliminary data.</text>
</comment>
<feature type="compositionally biased region" description="Polar residues" evidence="1">
    <location>
        <begin position="777"/>
        <end position="786"/>
    </location>
</feature>
<feature type="transmembrane region" description="Helical" evidence="2">
    <location>
        <begin position="862"/>
        <end position="881"/>
    </location>
</feature>
<dbReference type="Proteomes" id="UP000628840">
    <property type="component" value="Unassembled WGS sequence"/>
</dbReference>
<evidence type="ECO:0000313" key="4">
    <source>
        <dbReference type="Proteomes" id="UP000628840"/>
    </source>
</evidence>
<name>A0A830EZY0_9EURY</name>
<feature type="transmembrane region" description="Helical" evidence="2">
    <location>
        <begin position="887"/>
        <end position="905"/>
    </location>
</feature>
<evidence type="ECO:0000313" key="3">
    <source>
        <dbReference type="EMBL" id="GGL26103.1"/>
    </source>
</evidence>
<keyword evidence="2" id="KW-1133">Transmembrane helix</keyword>
<accession>A0A830EZY0</accession>
<dbReference type="AlphaFoldDB" id="A0A830EZY0"/>
<evidence type="ECO:0000256" key="1">
    <source>
        <dbReference type="SAM" id="MobiDB-lite"/>
    </source>
</evidence>
<organism evidence="3 4">
    <name type="scientific">Halarchaeum grantii</name>
    <dbReference type="NCBI Taxonomy" id="1193105"/>
    <lineage>
        <taxon>Archaea</taxon>
        <taxon>Methanobacteriati</taxon>
        <taxon>Methanobacteriota</taxon>
        <taxon>Stenosarchaea group</taxon>
        <taxon>Halobacteria</taxon>
        <taxon>Halobacteriales</taxon>
        <taxon>Halobacteriaceae</taxon>
    </lineage>
</organism>
<feature type="compositionally biased region" description="Polar residues" evidence="1">
    <location>
        <begin position="239"/>
        <end position="250"/>
    </location>
</feature>
<feature type="transmembrane region" description="Helical" evidence="2">
    <location>
        <begin position="938"/>
        <end position="959"/>
    </location>
</feature>